<keyword evidence="10" id="KW-1185">Reference proteome</keyword>
<proteinExistence type="inferred from homology"/>
<evidence type="ECO:0000256" key="6">
    <source>
        <dbReference type="ARBA" id="ARBA00023136"/>
    </source>
</evidence>
<evidence type="ECO:0000313" key="9">
    <source>
        <dbReference type="EMBL" id="EHI61305.1"/>
    </source>
</evidence>
<dbReference type="PROSITE" id="PS50928">
    <property type="entry name" value="ABC_TM1"/>
    <property type="match status" value="1"/>
</dbReference>
<evidence type="ECO:0000256" key="3">
    <source>
        <dbReference type="ARBA" id="ARBA00022475"/>
    </source>
</evidence>
<evidence type="ECO:0000256" key="7">
    <source>
        <dbReference type="RuleBase" id="RU363032"/>
    </source>
</evidence>
<dbReference type="GO" id="GO:0005886">
    <property type="term" value="C:plasma membrane"/>
    <property type="evidence" value="ECO:0007669"/>
    <property type="project" value="UniProtKB-SubCell"/>
</dbReference>
<name>G5IAZ0_9FIRM</name>
<dbReference type="PATRIC" id="fig|742737.3.peg.666"/>
<keyword evidence="2 7" id="KW-0813">Transport</keyword>
<dbReference type="InterPro" id="IPR050366">
    <property type="entry name" value="BP-dependent_transpt_permease"/>
</dbReference>
<dbReference type="InterPro" id="IPR000515">
    <property type="entry name" value="MetI-like"/>
</dbReference>
<feature type="transmembrane region" description="Helical" evidence="7">
    <location>
        <begin position="24"/>
        <end position="45"/>
    </location>
</feature>
<evidence type="ECO:0000313" key="10">
    <source>
        <dbReference type="Proteomes" id="UP000005384"/>
    </source>
</evidence>
<dbReference type="Proteomes" id="UP000005384">
    <property type="component" value="Unassembled WGS sequence"/>
</dbReference>
<evidence type="ECO:0000256" key="1">
    <source>
        <dbReference type="ARBA" id="ARBA00004651"/>
    </source>
</evidence>
<dbReference type="PANTHER" id="PTHR43386">
    <property type="entry name" value="OLIGOPEPTIDE TRANSPORT SYSTEM PERMEASE PROTEIN APPC"/>
    <property type="match status" value="1"/>
</dbReference>
<feature type="transmembrane region" description="Helical" evidence="7">
    <location>
        <begin position="251"/>
        <end position="272"/>
    </location>
</feature>
<evidence type="ECO:0000256" key="5">
    <source>
        <dbReference type="ARBA" id="ARBA00022989"/>
    </source>
</evidence>
<sequence length="284" mass="30612">MAAAKKKKSGFSQIVKRLRKNKTAMFGLVVIVLLILLAIFAPLIAPYNPTYMDYSAINATPSRAHWFGCDNLGRDILSRILYGARYSLSLGLITALIGCFVGLFFGIWIGYTGGKADMIWMRVMDIWSAIPGQLLAIVISTALGAGFVNTIIAMSIGGIPGSIRSSRAMCLKEREMEYLEAARSINCSKFKIMYIHMLPNIVAPAIVGTTMSIGTTIMGAAGLSFIGLGIQPPSPEWGAMLSAGRGFILQYPHMLIFPGLALAITVLAINLFGDGLRDAIDPKN</sequence>
<dbReference type="Gene3D" id="1.10.3720.10">
    <property type="entry name" value="MetI-like"/>
    <property type="match status" value="1"/>
</dbReference>
<comment type="subcellular location">
    <subcellularLocation>
        <location evidence="1 7">Cell membrane</location>
        <topology evidence="1 7">Multi-pass membrane protein</topology>
    </subcellularLocation>
</comment>
<dbReference type="Pfam" id="PF12911">
    <property type="entry name" value="OppC_N"/>
    <property type="match status" value="1"/>
</dbReference>
<evidence type="ECO:0000256" key="2">
    <source>
        <dbReference type="ARBA" id="ARBA00022448"/>
    </source>
</evidence>
<gene>
    <name evidence="9" type="ORF">HMPREF9473_00667</name>
</gene>
<protein>
    <recommendedName>
        <fullName evidence="8">ABC transmembrane type-1 domain-containing protein</fullName>
    </recommendedName>
</protein>
<reference evidence="9 10" key="1">
    <citation type="submission" date="2011-08" db="EMBL/GenBank/DDBJ databases">
        <title>The Genome Sequence of Clostridium hathewayi WAL-18680.</title>
        <authorList>
            <consortium name="The Broad Institute Genome Sequencing Platform"/>
            <person name="Earl A."/>
            <person name="Ward D."/>
            <person name="Feldgarden M."/>
            <person name="Gevers D."/>
            <person name="Finegold S.M."/>
            <person name="Summanen P.H."/>
            <person name="Molitoris D.R."/>
            <person name="Song M."/>
            <person name="Daigneault M."/>
            <person name="Allen-Vercoe E."/>
            <person name="Young S.K."/>
            <person name="Zeng Q."/>
            <person name="Gargeya S."/>
            <person name="Fitzgerald M."/>
            <person name="Haas B."/>
            <person name="Abouelleil A."/>
            <person name="Alvarado L."/>
            <person name="Arachchi H.M."/>
            <person name="Berlin A."/>
            <person name="Brown A."/>
            <person name="Chapman S.B."/>
            <person name="Chen Z."/>
            <person name="Dunbar C."/>
            <person name="Freedman E."/>
            <person name="Gearin G."/>
            <person name="Gellesch M."/>
            <person name="Goldberg J."/>
            <person name="Griggs A."/>
            <person name="Gujja S."/>
            <person name="Heiman D."/>
            <person name="Howarth C."/>
            <person name="Larson L."/>
            <person name="Lui A."/>
            <person name="MacDonald P.J.P."/>
            <person name="Montmayeur A."/>
            <person name="Murphy C."/>
            <person name="Neiman D."/>
            <person name="Pearson M."/>
            <person name="Priest M."/>
            <person name="Roberts A."/>
            <person name="Saif S."/>
            <person name="Shea T."/>
            <person name="Shenoy N."/>
            <person name="Sisk P."/>
            <person name="Stolte C."/>
            <person name="Sykes S."/>
            <person name="Wortman J."/>
            <person name="Nusbaum C."/>
            <person name="Birren B."/>
        </authorList>
    </citation>
    <scope>NUCLEOTIDE SEQUENCE [LARGE SCALE GENOMIC DNA]</scope>
    <source>
        <strain evidence="9 10">WAL-18680</strain>
    </source>
</reference>
<organism evidence="9 10">
    <name type="scientific">Hungatella hathewayi WAL-18680</name>
    <dbReference type="NCBI Taxonomy" id="742737"/>
    <lineage>
        <taxon>Bacteria</taxon>
        <taxon>Bacillati</taxon>
        <taxon>Bacillota</taxon>
        <taxon>Clostridia</taxon>
        <taxon>Lachnospirales</taxon>
        <taxon>Lachnospiraceae</taxon>
        <taxon>Hungatella</taxon>
    </lineage>
</organism>
<dbReference type="EMBL" id="ADLN01000005">
    <property type="protein sequence ID" value="EHI61305.1"/>
    <property type="molecule type" value="Genomic_DNA"/>
</dbReference>
<dbReference type="PANTHER" id="PTHR43386:SF1">
    <property type="entry name" value="D,D-DIPEPTIDE TRANSPORT SYSTEM PERMEASE PROTEIN DDPC-RELATED"/>
    <property type="match status" value="1"/>
</dbReference>
<keyword evidence="6 7" id="KW-0472">Membrane</keyword>
<dbReference type="InterPro" id="IPR025966">
    <property type="entry name" value="OppC_N"/>
</dbReference>
<comment type="caution">
    <text evidence="9">The sequence shown here is derived from an EMBL/GenBank/DDBJ whole genome shotgun (WGS) entry which is preliminary data.</text>
</comment>
<dbReference type="InterPro" id="IPR035906">
    <property type="entry name" value="MetI-like_sf"/>
</dbReference>
<dbReference type="OrthoDB" id="9783218at2"/>
<keyword evidence="5 7" id="KW-1133">Transmembrane helix</keyword>
<feature type="domain" description="ABC transmembrane type-1" evidence="8">
    <location>
        <begin position="84"/>
        <end position="273"/>
    </location>
</feature>
<keyword evidence="3" id="KW-1003">Cell membrane</keyword>
<dbReference type="SUPFAM" id="SSF161098">
    <property type="entry name" value="MetI-like"/>
    <property type="match status" value="1"/>
</dbReference>
<feature type="transmembrane region" description="Helical" evidence="7">
    <location>
        <begin position="201"/>
        <end position="230"/>
    </location>
</feature>
<dbReference type="RefSeq" id="WP_006778653.1">
    <property type="nucleotide sequence ID" value="NZ_CP040506.1"/>
</dbReference>
<keyword evidence="4 7" id="KW-0812">Transmembrane</keyword>
<evidence type="ECO:0000256" key="4">
    <source>
        <dbReference type="ARBA" id="ARBA00022692"/>
    </source>
</evidence>
<accession>G5IAZ0</accession>
<dbReference type="AlphaFoldDB" id="G5IAZ0"/>
<dbReference type="Pfam" id="PF00528">
    <property type="entry name" value="BPD_transp_1"/>
    <property type="match status" value="1"/>
</dbReference>
<feature type="transmembrane region" description="Helical" evidence="7">
    <location>
        <begin position="134"/>
        <end position="159"/>
    </location>
</feature>
<dbReference type="HOGENOM" id="CLU_028518_1_1_9"/>
<comment type="similarity">
    <text evidence="7">Belongs to the binding-protein-dependent transport system permease family.</text>
</comment>
<dbReference type="GO" id="GO:0055085">
    <property type="term" value="P:transmembrane transport"/>
    <property type="evidence" value="ECO:0007669"/>
    <property type="project" value="InterPro"/>
</dbReference>
<dbReference type="CDD" id="cd06261">
    <property type="entry name" value="TM_PBP2"/>
    <property type="match status" value="1"/>
</dbReference>
<feature type="transmembrane region" description="Helical" evidence="7">
    <location>
        <begin position="88"/>
        <end position="113"/>
    </location>
</feature>
<evidence type="ECO:0000259" key="8">
    <source>
        <dbReference type="PROSITE" id="PS50928"/>
    </source>
</evidence>